<keyword evidence="5" id="KW-0647">Proteasome</keyword>
<evidence type="ECO:0000256" key="3">
    <source>
        <dbReference type="ARBA" id="ARBA00022499"/>
    </source>
</evidence>
<keyword evidence="12" id="KW-1185">Reference proteome</keyword>
<evidence type="ECO:0000256" key="6">
    <source>
        <dbReference type="ARBA" id="ARBA00022990"/>
    </source>
</evidence>
<dbReference type="Pfam" id="PF01399">
    <property type="entry name" value="PCI"/>
    <property type="match status" value="1"/>
</dbReference>
<comment type="subunit">
    <text evidence="7">Component of the 19S proteasome regulatory particle complex. The 26S proteasome consists of a 20S core particle (CP) and two 19S regulatory subunits (RP). The regulatory particle is made of a lid composed of 9 subunits including PSMD12, a base containing 6 ATPases and few additional components. Interacts with ERCC6.</text>
</comment>
<evidence type="ECO:0000256" key="1">
    <source>
        <dbReference type="ARBA" id="ARBA00002362"/>
    </source>
</evidence>
<sequence>MPWELCRLKLKLVYWATIKGAFRNTPTVIMSEDRAERSDGRIVKMEIDYSANVDQRLPECEKMARDGRLQEAIESLLSLEKQTRTASDMVSTSRILVAIVQLCYEAKDWDALNENIMLLSKRRSQLKQAVAKMVQECYTYVDAVTDLSIKLRLIDTLRTVTAGKIYVEIERARLSKTLAHIKEQNGDVKEAASILQELQVETYGSMEKKEKAEFILEQMRLCIAVKDYIRTQIISKKISTKFFQEEGSEDLKLKYYNLMIQVDQHEGSYLSICKHYRAIYDTPCILEDASKWQQALKSVVLYVILAPYDNEQSDLVHRISIDKKLEEIPKYRDLLKQFTTMELMRWSSVVEDYGKELREGSMETPDTDVFNHSEEGEKRWKDLKNRVVEHNIRIMAKYYTSITMGRMAALLDLSIDESEEFLSNLVVNKTIYAKVDRLAGIINFQRPKDPNDLLNDWSQKLNSLMSLVNKTTHLIAKEEMIHNLQ</sequence>
<dbReference type="SUPFAM" id="SSF46785">
    <property type="entry name" value="Winged helix' DNA-binding domain"/>
    <property type="match status" value="1"/>
</dbReference>
<keyword evidence="3" id="KW-1017">Isopeptide bond</keyword>
<comment type="function">
    <text evidence="1">Component of the 26S proteasome, a multiprotein complex involved in the ATP-dependent degradation of ubiquitinated proteins. This complex plays a key role in the maintenance of protein homeostasis by removing misfolded or damaged proteins, which could impair cellular functions, and by removing proteins whose functions are no longer required. Therefore, the proteasome participates in numerous cellular processes, including cell cycle progression, apoptosis, or DNA damage repair.</text>
</comment>
<dbReference type="SMART" id="SM00088">
    <property type="entry name" value="PINT"/>
    <property type="match status" value="1"/>
</dbReference>
<evidence type="ECO:0000256" key="5">
    <source>
        <dbReference type="ARBA" id="ARBA00022942"/>
    </source>
</evidence>
<dbReference type="InterPro" id="IPR036390">
    <property type="entry name" value="WH_DNA-bd_sf"/>
</dbReference>
<dbReference type="Ensembl" id="ENSSRHT00000072615.1">
    <property type="protein sequence ID" value="ENSSRHP00000070689.1"/>
    <property type="gene ID" value="ENSSRHG00000034628.1"/>
</dbReference>
<evidence type="ECO:0000256" key="2">
    <source>
        <dbReference type="ARBA" id="ARBA00006397"/>
    </source>
</evidence>
<accession>A0A673KXZ6</accession>
<name>A0A673KXZ6_9TELE</name>
<dbReference type="Pfam" id="PF22241">
    <property type="entry name" value="PSMD12-CSN4_N"/>
    <property type="match status" value="1"/>
</dbReference>
<dbReference type="AlphaFoldDB" id="A0A673KXZ6"/>
<dbReference type="InterPro" id="IPR040134">
    <property type="entry name" value="PSMD12/CSN4"/>
</dbReference>
<dbReference type="PROSITE" id="PS50250">
    <property type="entry name" value="PCI"/>
    <property type="match status" value="1"/>
</dbReference>
<dbReference type="GO" id="GO:0005737">
    <property type="term" value="C:cytoplasm"/>
    <property type="evidence" value="ECO:0007669"/>
    <property type="project" value="TreeGrafter"/>
</dbReference>
<evidence type="ECO:0000256" key="4">
    <source>
        <dbReference type="ARBA" id="ARBA00022843"/>
    </source>
</evidence>
<reference evidence="11" key="1">
    <citation type="submission" date="2025-08" db="UniProtKB">
        <authorList>
            <consortium name="Ensembl"/>
        </authorList>
    </citation>
    <scope>IDENTIFICATION</scope>
</reference>
<dbReference type="InterPro" id="IPR000717">
    <property type="entry name" value="PCI_dom"/>
</dbReference>
<dbReference type="Gene3D" id="1.10.10.10">
    <property type="entry name" value="Winged helix-like DNA-binding domain superfamily/Winged helix DNA-binding domain"/>
    <property type="match status" value="1"/>
</dbReference>
<organism evidence="11 12">
    <name type="scientific">Sinocyclocheilus rhinocerous</name>
    <dbReference type="NCBI Taxonomy" id="307959"/>
    <lineage>
        <taxon>Eukaryota</taxon>
        <taxon>Metazoa</taxon>
        <taxon>Chordata</taxon>
        <taxon>Craniata</taxon>
        <taxon>Vertebrata</taxon>
        <taxon>Euteleostomi</taxon>
        <taxon>Actinopterygii</taxon>
        <taxon>Neopterygii</taxon>
        <taxon>Teleostei</taxon>
        <taxon>Ostariophysi</taxon>
        <taxon>Cypriniformes</taxon>
        <taxon>Cyprinidae</taxon>
        <taxon>Cyprininae</taxon>
        <taxon>Sinocyclocheilus</taxon>
    </lineage>
</organism>
<dbReference type="Proteomes" id="UP000472270">
    <property type="component" value="Unassembled WGS sequence"/>
</dbReference>
<feature type="domain" description="PCI" evidence="10">
    <location>
        <begin position="271"/>
        <end position="449"/>
    </location>
</feature>
<evidence type="ECO:0000256" key="9">
    <source>
        <dbReference type="ARBA" id="ARBA00075108"/>
    </source>
</evidence>
<evidence type="ECO:0000313" key="12">
    <source>
        <dbReference type="Proteomes" id="UP000472270"/>
    </source>
</evidence>
<protein>
    <recommendedName>
        <fullName evidence="8">26S proteasome non-ATPase regulatory subunit 12</fullName>
    </recommendedName>
    <alternativeName>
        <fullName evidence="9">26S proteasome regulatory subunit RPN5</fullName>
    </alternativeName>
</protein>
<reference evidence="11" key="2">
    <citation type="submission" date="2025-09" db="UniProtKB">
        <authorList>
            <consortium name="Ensembl"/>
        </authorList>
    </citation>
    <scope>IDENTIFICATION</scope>
</reference>
<dbReference type="PANTHER" id="PTHR10855">
    <property type="entry name" value="26S PROTEASOME NON-ATPASE REGULATORY SUBUNIT 12/COP9 SIGNALOSOME COMPLEX SUBUNIT 4"/>
    <property type="match status" value="1"/>
</dbReference>
<dbReference type="InterPro" id="IPR036388">
    <property type="entry name" value="WH-like_DNA-bd_sf"/>
</dbReference>
<dbReference type="Pfam" id="PF18098">
    <property type="entry name" value="RPN5_C"/>
    <property type="match status" value="1"/>
</dbReference>
<evidence type="ECO:0000313" key="11">
    <source>
        <dbReference type="Ensembl" id="ENSSRHP00000070689.1"/>
    </source>
</evidence>
<dbReference type="GO" id="GO:0008541">
    <property type="term" value="C:proteasome regulatory particle, lid subcomplex"/>
    <property type="evidence" value="ECO:0007669"/>
    <property type="project" value="TreeGrafter"/>
</dbReference>
<dbReference type="InterPro" id="IPR040896">
    <property type="entry name" value="RPN5_C"/>
</dbReference>
<evidence type="ECO:0000256" key="7">
    <source>
        <dbReference type="ARBA" id="ARBA00065326"/>
    </source>
</evidence>
<dbReference type="InterPro" id="IPR054559">
    <property type="entry name" value="PSMD12-CSN4-like_N"/>
</dbReference>
<gene>
    <name evidence="11" type="primary">psmd12</name>
</gene>
<evidence type="ECO:0000259" key="10">
    <source>
        <dbReference type="PROSITE" id="PS50250"/>
    </source>
</evidence>
<keyword evidence="4" id="KW-0832">Ubl conjugation</keyword>
<keyword evidence="6" id="KW-0007">Acetylation</keyword>
<evidence type="ECO:0000256" key="8">
    <source>
        <dbReference type="ARBA" id="ARBA00068189"/>
    </source>
</evidence>
<comment type="similarity">
    <text evidence="2">Belongs to the proteasome subunit p55 family.</text>
</comment>
<proteinExistence type="inferred from homology"/>
<dbReference type="PANTHER" id="PTHR10855:SF1">
    <property type="entry name" value="26S PROTEASOME NON-ATPASE REGULATORY SUBUNIT 12"/>
    <property type="match status" value="1"/>
</dbReference>
<dbReference type="FunFam" id="1.10.10.10:FF:000159">
    <property type="entry name" value="26S proteasome non-ATPase regulatory subunit 12"/>
    <property type="match status" value="1"/>
</dbReference>